<keyword evidence="1" id="KW-0808">Transferase</keyword>
<gene>
    <name evidence="1" type="ORF">KDK95_32240</name>
</gene>
<dbReference type="RefSeq" id="WP_212522138.1">
    <property type="nucleotide sequence ID" value="NZ_JAGSOH010000176.1"/>
</dbReference>
<comment type="caution">
    <text evidence="1">The sequence shown here is derived from an EMBL/GenBank/DDBJ whole genome shotgun (WGS) entry which is preliminary data.</text>
</comment>
<dbReference type="SUPFAM" id="SSF56752">
    <property type="entry name" value="D-aminoacid aminotransferase-like PLP-dependent enzymes"/>
    <property type="match status" value="1"/>
</dbReference>
<dbReference type="NCBIfam" id="NF006734">
    <property type="entry name" value="PRK09266.1"/>
    <property type="match status" value="1"/>
</dbReference>
<dbReference type="Gene3D" id="3.30.470.10">
    <property type="match status" value="1"/>
</dbReference>
<evidence type="ECO:0000313" key="1">
    <source>
        <dbReference type="EMBL" id="MBR7831019.1"/>
    </source>
</evidence>
<organism evidence="1 2">
    <name type="scientific">Actinospica acidithermotolerans</name>
    <dbReference type="NCBI Taxonomy" id="2828514"/>
    <lineage>
        <taxon>Bacteria</taxon>
        <taxon>Bacillati</taxon>
        <taxon>Actinomycetota</taxon>
        <taxon>Actinomycetes</taxon>
        <taxon>Catenulisporales</taxon>
        <taxon>Actinospicaceae</taxon>
        <taxon>Actinospica</taxon>
    </lineage>
</organism>
<sequence length="260" mass="27763">MMLEVDGHEPTREELQDAALVTFGHFTAMQVRGGRTRGLDLHLTRLDEANRATFGAPLDGERVRELIRHALFRAGTADASVRVIVRGAGEGPGVRVFVLVRPPFVMAADATQRLKSVTYQRAVAHIKRPGDFAQSYFIDRAEDAGYDDALLVAQDGTVAESGIANIAFFDAAGSSVVWPDAPVLAGITMQLVAPRLAGYGMPSRTARVTLGEVGDFAGACLTNSRGIAAVSRIDDVEMPIAAEFTGALHAAYEAVPWDAI</sequence>
<dbReference type="Gene3D" id="3.20.10.10">
    <property type="entry name" value="D-amino Acid Aminotransferase, subunit A, domain 2"/>
    <property type="match status" value="1"/>
</dbReference>
<dbReference type="InterPro" id="IPR036038">
    <property type="entry name" value="Aminotransferase-like"/>
</dbReference>
<accession>A0A941ENV1</accession>
<keyword evidence="2" id="KW-1185">Reference proteome</keyword>
<dbReference type="InterPro" id="IPR001544">
    <property type="entry name" value="Aminotrans_IV"/>
</dbReference>
<dbReference type="Pfam" id="PF01063">
    <property type="entry name" value="Aminotran_4"/>
    <property type="match status" value="1"/>
</dbReference>
<name>A0A941ENV1_9ACTN</name>
<keyword evidence="1" id="KW-0032">Aminotransferase</keyword>
<dbReference type="InterPro" id="IPR043131">
    <property type="entry name" value="BCAT-like_N"/>
</dbReference>
<dbReference type="GO" id="GO:0008483">
    <property type="term" value="F:transaminase activity"/>
    <property type="evidence" value="ECO:0007669"/>
    <property type="project" value="UniProtKB-KW"/>
</dbReference>
<reference evidence="1" key="1">
    <citation type="submission" date="2021-04" db="EMBL/GenBank/DDBJ databases">
        <title>Genome based classification of Actinospica acidithermotolerans sp. nov., an actinobacterium isolated from an Indonesian hot spring.</title>
        <authorList>
            <person name="Kusuma A.B."/>
            <person name="Putra K.E."/>
            <person name="Nafisah S."/>
            <person name="Loh J."/>
            <person name="Nouioui I."/>
            <person name="Goodfellow M."/>
        </authorList>
    </citation>
    <scope>NUCLEOTIDE SEQUENCE</scope>
    <source>
        <strain evidence="1">MGRD01-02</strain>
    </source>
</reference>
<dbReference type="AlphaFoldDB" id="A0A941ENV1"/>
<dbReference type="InterPro" id="IPR043132">
    <property type="entry name" value="BCAT-like_C"/>
</dbReference>
<protein>
    <submittedName>
        <fullName evidence="1">Aminotransferase class IV</fullName>
    </submittedName>
</protein>
<dbReference type="Proteomes" id="UP000676325">
    <property type="component" value="Unassembled WGS sequence"/>
</dbReference>
<dbReference type="EMBL" id="JAGSOH010000176">
    <property type="protein sequence ID" value="MBR7831019.1"/>
    <property type="molecule type" value="Genomic_DNA"/>
</dbReference>
<proteinExistence type="predicted"/>
<evidence type="ECO:0000313" key="2">
    <source>
        <dbReference type="Proteomes" id="UP000676325"/>
    </source>
</evidence>